<gene>
    <name evidence="1" type="ordered locus">BURPS1106A_1830</name>
</gene>
<protein>
    <submittedName>
        <fullName evidence="1">Uncharacterized protein</fullName>
    </submittedName>
</protein>
<evidence type="ECO:0000313" key="1">
    <source>
        <dbReference type="EMBL" id="ABN91765.1"/>
    </source>
</evidence>
<organism evidence="1 2">
    <name type="scientific">Burkholderia pseudomallei (strain 1106a)</name>
    <dbReference type="NCBI Taxonomy" id="357348"/>
    <lineage>
        <taxon>Bacteria</taxon>
        <taxon>Pseudomonadati</taxon>
        <taxon>Pseudomonadota</taxon>
        <taxon>Betaproteobacteria</taxon>
        <taxon>Burkholderiales</taxon>
        <taxon>Burkholderiaceae</taxon>
        <taxon>Burkholderia</taxon>
        <taxon>pseudomallei group</taxon>
    </lineage>
</organism>
<accession>A3NUS5</accession>
<proteinExistence type="predicted"/>
<dbReference type="EMBL" id="CP000572">
    <property type="protein sequence ID" value="ABN91765.1"/>
    <property type="molecule type" value="Genomic_DNA"/>
</dbReference>
<evidence type="ECO:0000313" key="2">
    <source>
        <dbReference type="Proteomes" id="UP000006738"/>
    </source>
</evidence>
<dbReference type="Proteomes" id="UP000006738">
    <property type="component" value="Chromosome I"/>
</dbReference>
<reference evidence="1 2" key="1">
    <citation type="submission" date="2007-02" db="EMBL/GenBank/DDBJ databases">
        <authorList>
            <person name="DeShazer D."/>
            <person name="Woods D.E."/>
            <person name="Nierman W.C."/>
        </authorList>
    </citation>
    <scope>NUCLEOTIDE SEQUENCE [LARGE SCALE GENOMIC DNA]</scope>
    <source>
        <strain evidence="1 2">1106a</strain>
    </source>
</reference>
<dbReference type="KEGG" id="bpl:BURPS1106A_1830"/>
<name>A3NUS5_BURP0</name>
<dbReference type="HOGENOM" id="CLU_2141173_0_0_4"/>
<sequence>MLVRANARRAMRAGAARAYAAACAGKLRSTRFTCFVPHPVARFVRSEARVLRRPHRWRAHADRRRKHASARKAKSPPLRAGFLIGFDADSSVLAGARAAELRLRKKLAWLRG</sequence>
<dbReference type="AlphaFoldDB" id="A3NUS5"/>